<gene>
    <name evidence="2" type="ORF">I7412_23615</name>
</gene>
<feature type="transmembrane region" description="Helical" evidence="1">
    <location>
        <begin position="12"/>
        <end position="38"/>
    </location>
</feature>
<evidence type="ECO:0000313" key="2">
    <source>
        <dbReference type="EMBL" id="MBL7630102.1"/>
    </source>
</evidence>
<proteinExistence type="predicted"/>
<sequence length="273" mass="29920">MTWLAWRQQRSEILAATAILLLLTAILVPTGLGMAWAFDRDELAGCLGQTTPTCLGALDSFERRFEGIIDATGWFSLLPLLIGVLFAAPLVVELDRGTHRLAWTQSITRRRWLVTKLGLITVGATAYAALLAGLITWWRAPVDDLYGRLRPAAFQLEGIVPIAYTLFAVGLVLAAGTVLRRPVPAIGVAAVLFVTVRVLVETYVRPHYQPAVHLAGDSADAPRLAWMIRSGPSTTYQPADRFWLFQGIETVTFVAAAACLVGIAVWRIRTRSR</sequence>
<feature type="transmembrane region" description="Helical" evidence="1">
    <location>
        <begin position="158"/>
        <end position="176"/>
    </location>
</feature>
<organism evidence="2 3">
    <name type="scientific">Frankia nepalensis</name>
    <dbReference type="NCBI Taxonomy" id="1836974"/>
    <lineage>
        <taxon>Bacteria</taxon>
        <taxon>Bacillati</taxon>
        <taxon>Actinomycetota</taxon>
        <taxon>Actinomycetes</taxon>
        <taxon>Frankiales</taxon>
        <taxon>Frankiaceae</taxon>
        <taxon>Frankia</taxon>
    </lineage>
</organism>
<reference evidence="2" key="1">
    <citation type="submission" date="2020-12" db="EMBL/GenBank/DDBJ databases">
        <title>Genomic characterization of non-nitrogen-fixing Frankia strains.</title>
        <authorList>
            <person name="Carlos-Shanley C."/>
            <person name="Guerra T."/>
            <person name="Hahn D."/>
        </authorList>
    </citation>
    <scope>NUCLEOTIDE SEQUENCE</scope>
    <source>
        <strain evidence="2">CN6</strain>
    </source>
</reference>
<keyword evidence="1" id="KW-0812">Transmembrane</keyword>
<evidence type="ECO:0000256" key="1">
    <source>
        <dbReference type="SAM" id="Phobius"/>
    </source>
</evidence>
<evidence type="ECO:0000313" key="3">
    <source>
        <dbReference type="Proteomes" id="UP000604475"/>
    </source>
</evidence>
<feature type="transmembrane region" description="Helical" evidence="1">
    <location>
        <begin position="113"/>
        <end position="138"/>
    </location>
</feature>
<feature type="transmembrane region" description="Helical" evidence="1">
    <location>
        <begin position="242"/>
        <end position="266"/>
    </location>
</feature>
<dbReference type="RefSeq" id="WP_202999495.1">
    <property type="nucleotide sequence ID" value="NZ_JADWYU010000085.1"/>
</dbReference>
<keyword evidence="1" id="KW-1133">Transmembrane helix</keyword>
<keyword evidence="1" id="KW-0472">Membrane</keyword>
<evidence type="ECO:0008006" key="4">
    <source>
        <dbReference type="Google" id="ProtNLM"/>
    </source>
</evidence>
<feature type="transmembrane region" description="Helical" evidence="1">
    <location>
        <begin position="71"/>
        <end position="92"/>
    </location>
</feature>
<name>A0A937RH97_9ACTN</name>
<comment type="caution">
    <text evidence="2">The sequence shown here is derived from an EMBL/GenBank/DDBJ whole genome shotgun (WGS) entry which is preliminary data.</text>
</comment>
<accession>A0A937RH97</accession>
<dbReference type="Proteomes" id="UP000604475">
    <property type="component" value="Unassembled WGS sequence"/>
</dbReference>
<keyword evidence="3" id="KW-1185">Reference proteome</keyword>
<dbReference type="EMBL" id="JAEACQ010000242">
    <property type="protein sequence ID" value="MBL7630102.1"/>
    <property type="molecule type" value="Genomic_DNA"/>
</dbReference>
<protein>
    <recommendedName>
        <fullName evidence="4">ABC-2 family transporter protein</fullName>
    </recommendedName>
</protein>
<dbReference type="AlphaFoldDB" id="A0A937RH97"/>
<feature type="transmembrane region" description="Helical" evidence="1">
    <location>
        <begin position="183"/>
        <end position="200"/>
    </location>
</feature>